<sequence>MASQQKRQPQMKEFVVRIIVHGRQAAQKTIRTMKYFPILYIIFTFTFKEICSECCGSPGRYSCAWVQTGSETDSHTIETFFTKLCHENTSPPCVVSPLSQLAGHPYGKSCGVGQCNMFHCNCDGGCRPGDGKCTEEQYKLCDFHKSYLGIAGAVPSRANVEVGETTPTRAQQKWPGSEALDRPKHQSYVWNVTIQDPSHLGATGVPLVRVFVPPLANVAIGVTIQPRAQQKWTGSEPMDWLEHQSYGWNVNDGANNGNDIVITDNFQVINPMDDMRFYWQVMIPTIITTVRASLKKFPIISKHGSFYTPTTAPIATTLATLSAKYLRPSENFIM</sequence>
<dbReference type="Gene3D" id="3.30.70.2800">
    <property type="match status" value="1"/>
</dbReference>
<name>A0A915JKY4_ROMCU</name>
<dbReference type="Pfam" id="PF13164">
    <property type="entry name" value="Diedel"/>
    <property type="match status" value="1"/>
</dbReference>
<proteinExistence type="predicted"/>
<dbReference type="WBParaSite" id="nRc.2.0.1.t26763-RA">
    <property type="protein sequence ID" value="nRc.2.0.1.t26763-RA"/>
    <property type="gene ID" value="nRc.2.0.1.g26763"/>
</dbReference>
<keyword evidence="1" id="KW-1185">Reference proteome</keyword>
<protein>
    <submittedName>
        <fullName evidence="2">Uncharacterized protein</fullName>
    </submittedName>
</protein>
<evidence type="ECO:0000313" key="1">
    <source>
        <dbReference type="Proteomes" id="UP000887565"/>
    </source>
</evidence>
<dbReference type="Proteomes" id="UP000887565">
    <property type="component" value="Unplaced"/>
</dbReference>
<reference evidence="2" key="1">
    <citation type="submission" date="2022-11" db="UniProtKB">
        <authorList>
            <consortium name="WormBaseParasite"/>
        </authorList>
    </citation>
    <scope>IDENTIFICATION</scope>
</reference>
<organism evidence="1 2">
    <name type="scientific">Romanomermis culicivorax</name>
    <name type="common">Nematode worm</name>
    <dbReference type="NCBI Taxonomy" id="13658"/>
    <lineage>
        <taxon>Eukaryota</taxon>
        <taxon>Metazoa</taxon>
        <taxon>Ecdysozoa</taxon>
        <taxon>Nematoda</taxon>
        <taxon>Enoplea</taxon>
        <taxon>Dorylaimia</taxon>
        <taxon>Mermithida</taxon>
        <taxon>Mermithoidea</taxon>
        <taxon>Mermithidae</taxon>
        <taxon>Romanomermis</taxon>
    </lineage>
</organism>
<dbReference type="AlphaFoldDB" id="A0A915JKY4"/>
<evidence type="ECO:0000313" key="2">
    <source>
        <dbReference type="WBParaSite" id="nRc.2.0.1.t26763-RA"/>
    </source>
</evidence>
<dbReference type="InterPro" id="IPR025061">
    <property type="entry name" value="Diedel"/>
</dbReference>
<accession>A0A915JKY4</accession>